<protein>
    <submittedName>
        <fullName evidence="2">Uncharacterized protein</fullName>
    </submittedName>
</protein>
<feature type="compositionally biased region" description="Low complexity" evidence="1">
    <location>
        <begin position="53"/>
        <end position="62"/>
    </location>
</feature>
<feature type="region of interest" description="Disordered" evidence="1">
    <location>
        <begin position="34"/>
        <end position="65"/>
    </location>
</feature>
<reference evidence="3" key="1">
    <citation type="submission" date="2016-02" db="EMBL/GenBank/DDBJ databases">
        <authorList>
            <person name="Wen L."/>
            <person name="He K."/>
            <person name="Yang H."/>
        </authorList>
    </citation>
    <scope>NUCLEOTIDE SEQUENCE [LARGE SCALE GENOMIC DNA]</scope>
    <source>
        <strain evidence="3">JCM 15929</strain>
    </source>
</reference>
<evidence type="ECO:0000313" key="3">
    <source>
        <dbReference type="Proteomes" id="UP000070258"/>
    </source>
</evidence>
<proteinExistence type="predicted"/>
<sequence length="149" mass="16347">MNYPQESHCDLGLNPDADHTPLLHAKALDHQLAGNGSRANDHTPTKEQDTMKTTATTPATPTVNLGQLEGWDVGARLTVEDDEGSPIEVVAILDREPGEVTVRELWIQRTDFLPFNARFGSPEDWREFAAAVNAVVAFLDADILDEKVS</sequence>
<dbReference type="EMBL" id="LSRF01000018">
    <property type="protein sequence ID" value="KXP11680.1"/>
    <property type="molecule type" value="Genomic_DNA"/>
</dbReference>
<gene>
    <name evidence="2" type="ORF">AXK60_24590</name>
</gene>
<dbReference type="AlphaFoldDB" id="A0A138AML4"/>
<evidence type="ECO:0000256" key="1">
    <source>
        <dbReference type="SAM" id="MobiDB-lite"/>
    </source>
</evidence>
<name>A0A138AML4_9ACTN</name>
<organism evidence="2 3">
    <name type="scientific">Tsukamurella pseudospumae</name>
    <dbReference type="NCBI Taxonomy" id="239498"/>
    <lineage>
        <taxon>Bacteria</taxon>
        <taxon>Bacillati</taxon>
        <taxon>Actinomycetota</taxon>
        <taxon>Actinomycetes</taxon>
        <taxon>Mycobacteriales</taxon>
        <taxon>Tsukamurellaceae</taxon>
        <taxon>Tsukamurella</taxon>
    </lineage>
</organism>
<dbReference type="RefSeq" id="WP_068570940.1">
    <property type="nucleotide sequence ID" value="NZ_LSRF01000018.1"/>
</dbReference>
<feature type="compositionally biased region" description="Basic and acidic residues" evidence="1">
    <location>
        <begin position="39"/>
        <end position="50"/>
    </location>
</feature>
<evidence type="ECO:0000313" key="2">
    <source>
        <dbReference type="EMBL" id="KXP11680.1"/>
    </source>
</evidence>
<accession>A0A138AML4</accession>
<dbReference type="Proteomes" id="UP000070258">
    <property type="component" value="Unassembled WGS sequence"/>
</dbReference>
<comment type="caution">
    <text evidence="2">The sequence shown here is derived from an EMBL/GenBank/DDBJ whole genome shotgun (WGS) entry which is preliminary data.</text>
</comment>